<dbReference type="EMBL" id="VBSN01000066">
    <property type="protein sequence ID" value="KAA6436636.1"/>
    <property type="molecule type" value="Genomic_DNA"/>
</dbReference>
<feature type="transmembrane region" description="Helical" evidence="8">
    <location>
        <begin position="350"/>
        <end position="371"/>
    </location>
</feature>
<evidence type="ECO:0000259" key="9">
    <source>
        <dbReference type="Pfam" id="PF13231"/>
    </source>
</evidence>
<dbReference type="PANTHER" id="PTHR33908:SF11">
    <property type="entry name" value="MEMBRANE PROTEIN"/>
    <property type="match status" value="1"/>
</dbReference>
<reference evidence="10 11" key="1">
    <citation type="submission" date="2019-05" db="EMBL/GenBank/DDBJ databases">
        <authorList>
            <person name="Qu J.-H."/>
        </authorList>
    </citation>
    <scope>NUCLEOTIDE SEQUENCE [LARGE SCALE GENOMIC DNA]</scope>
    <source>
        <strain evidence="10 11">NS28</strain>
    </source>
</reference>
<evidence type="ECO:0000256" key="1">
    <source>
        <dbReference type="ARBA" id="ARBA00004651"/>
    </source>
</evidence>
<accession>A0A5M8QPP9</accession>
<keyword evidence="11" id="KW-1185">Reference proteome</keyword>
<feature type="transmembrane region" description="Helical" evidence="8">
    <location>
        <begin position="20"/>
        <end position="37"/>
    </location>
</feature>
<feature type="transmembrane region" description="Helical" evidence="8">
    <location>
        <begin position="138"/>
        <end position="156"/>
    </location>
</feature>
<dbReference type="GO" id="GO:0009103">
    <property type="term" value="P:lipopolysaccharide biosynthetic process"/>
    <property type="evidence" value="ECO:0007669"/>
    <property type="project" value="UniProtKB-ARBA"/>
</dbReference>
<keyword evidence="2" id="KW-1003">Cell membrane</keyword>
<dbReference type="PANTHER" id="PTHR33908">
    <property type="entry name" value="MANNOSYLTRANSFERASE YKCB-RELATED"/>
    <property type="match status" value="1"/>
</dbReference>
<organism evidence="10 11">
    <name type="scientific">Dyadobacter flavalbus</name>
    <dbReference type="NCBI Taxonomy" id="2579942"/>
    <lineage>
        <taxon>Bacteria</taxon>
        <taxon>Pseudomonadati</taxon>
        <taxon>Bacteroidota</taxon>
        <taxon>Cytophagia</taxon>
        <taxon>Cytophagales</taxon>
        <taxon>Spirosomataceae</taxon>
        <taxon>Dyadobacter</taxon>
    </lineage>
</organism>
<name>A0A5M8QPP9_9BACT</name>
<proteinExistence type="predicted"/>
<sequence>MDSGKELDLRRQKEFTKNPGWLLTICFIGMTFIPRSFDHVLFMDGLAYAAISRNMALGQGTFWEPHFADSFWLPYNQCSFFCEHPPLMFGLQSLLFRIMGDTTAVENTYNTIILLASIWLIFRIWQKLFEHKRHIREHAWLPVLLWYCLRIVWWSVPNNLLDTTMAVFCLGSCYFQLTAITASQFKPGHWLLSGIMIVLACMTKGPAGIFPLAFPAIYSLVYGKVFFKPALSGTSTMLAGFLSLMLLILQYPPARYFLSHYFEGQVMAALLKKREKVSNDWTAHFYLIRLLFTNIIPHLLIILGLLAAHFYYKLGPRISGHTKNVCCFTFLLTIAVVFPMLASVKQGDHYLLPALPFVGLFFAACTIELLLPITIKFPFVTRLSVYALSLMAVILMTCKLFCPEPDRMFDIAKKLSGYVPPNSKIYLPSKISNYPEIHTSFQRYSRLSIAYNPNETKYLYFDDSNETMLDSIKQTGTYQIIDLGGNAALAIHHK</sequence>
<dbReference type="Proteomes" id="UP000323994">
    <property type="component" value="Unassembled WGS sequence"/>
</dbReference>
<evidence type="ECO:0000256" key="6">
    <source>
        <dbReference type="ARBA" id="ARBA00022989"/>
    </source>
</evidence>
<gene>
    <name evidence="10" type="ORF">FEM33_21065</name>
</gene>
<keyword evidence="7 8" id="KW-0472">Membrane</keyword>
<evidence type="ECO:0000256" key="2">
    <source>
        <dbReference type="ARBA" id="ARBA00022475"/>
    </source>
</evidence>
<evidence type="ECO:0000256" key="7">
    <source>
        <dbReference type="ARBA" id="ARBA00023136"/>
    </source>
</evidence>
<dbReference type="GO" id="GO:0016763">
    <property type="term" value="F:pentosyltransferase activity"/>
    <property type="evidence" value="ECO:0007669"/>
    <property type="project" value="TreeGrafter"/>
</dbReference>
<evidence type="ECO:0000256" key="5">
    <source>
        <dbReference type="ARBA" id="ARBA00022692"/>
    </source>
</evidence>
<feature type="transmembrane region" description="Helical" evidence="8">
    <location>
        <begin position="190"/>
        <end position="218"/>
    </location>
</feature>
<evidence type="ECO:0000313" key="10">
    <source>
        <dbReference type="EMBL" id="KAA6436636.1"/>
    </source>
</evidence>
<feature type="transmembrane region" description="Helical" evidence="8">
    <location>
        <begin position="286"/>
        <end position="312"/>
    </location>
</feature>
<dbReference type="AlphaFoldDB" id="A0A5M8QPP9"/>
<feature type="domain" description="Glycosyltransferase RgtA/B/C/D-like" evidence="9">
    <location>
        <begin position="84"/>
        <end position="224"/>
    </location>
</feature>
<feature type="transmembrane region" description="Helical" evidence="8">
    <location>
        <begin position="230"/>
        <end position="251"/>
    </location>
</feature>
<feature type="transmembrane region" description="Helical" evidence="8">
    <location>
        <begin position="383"/>
        <end position="401"/>
    </location>
</feature>
<keyword evidence="6 8" id="KW-1133">Transmembrane helix</keyword>
<protein>
    <recommendedName>
        <fullName evidence="9">Glycosyltransferase RgtA/B/C/D-like domain-containing protein</fullName>
    </recommendedName>
</protein>
<feature type="transmembrane region" description="Helical" evidence="8">
    <location>
        <begin position="324"/>
        <end position="344"/>
    </location>
</feature>
<dbReference type="InterPro" id="IPR038731">
    <property type="entry name" value="RgtA/B/C-like"/>
</dbReference>
<dbReference type="GO" id="GO:0005886">
    <property type="term" value="C:plasma membrane"/>
    <property type="evidence" value="ECO:0007669"/>
    <property type="project" value="UniProtKB-SubCell"/>
</dbReference>
<evidence type="ECO:0000256" key="8">
    <source>
        <dbReference type="SAM" id="Phobius"/>
    </source>
</evidence>
<comment type="subcellular location">
    <subcellularLocation>
        <location evidence="1">Cell membrane</location>
        <topology evidence="1">Multi-pass membrane protein</topology>
    </subcellularLocation>
</comment>
<dbReference type="Pfam" id="PF13231">
    <property type="entry name" value="PMT_2"/>
    <property type="match status" value="1"/>
</dbReference>
<keyword evidence="5 8" id="KW-0812">Transmembrane</keyword>
<dbReference type="InterPro" id="IPR050297">
    <property type="entry name" value="LipidA_mod_glycosyltrf_83"/>
</dbReference>
<evidence type="ECO:0000256" key="4">
    <source>
        <dbReference type="ARBA" id="ARBA00022679"/>
    </source>
</evidence>
<comment type="caution">
    <text evidence="10">The sequence shown here is derived from an EMBL/GenBank/DDBJ whole genome shotgun (WGS) entry which is preliminary data.</text>
</comment>
<dbReference type="OrthoDB" id="8353433at2"/>
<feature type="transmembrane region" description="Helical" evidence="8">
    <location>
        <begin position="108"/>
        <end position="126"/>
    </location>
</feature>
<keyword evidence="4" id="KW-0808">Transferase</keyword>
<evidence type="ECO:0000256" key="3">
    <source>
        <dbReference type="ARBA" id="ARBA00022676"/>
    </source>
</evidence>
<dbReference type="RefSeq" id="WP_139013958.1">
    <property type="nucleotide sequence ID" value="NZ_VBSN01000066.1"/>
</dbReference>
<keyword evidence="3" id="KW-0328">Glycosyltransferase</keyword>
<evidence type="ECO:0000313" key="11">
    <source>
        <dbReference type="Proteomes" id="UP000323994"/>
    </source>
</evidence>